<dbReference type="EMBL" id="SWLB01000008">
    <property type="protein sequence ID" value="KAF3335293.1"/>
    <property type="molecule type" value="Genomic_DNA"/>
</dbReference>
<evidence type="ECO:0000313" key="2">
    <source>
        <dbReference type="EMBL" id="KAF3335293.1"/>
    </source>
</evidence>
<feature type="compositionally biased region" description="Low complexity" evidence="1">
    <location>
        <begin position="79"/>
        <end position="98"/>
    </location>
</feature>
<reference evidence="2" key="1">
    <citation type="submission" date="2020-01" db="EMBL/GenBank/DDBJ databases">
        <title>Genome sequence of Kobresia littledalei, the first chromosome-level genome in the family Cyperaceae.</title>
        <authorList>
            <person name="Qu G."/>
        </authorList>
    </citation>
    <scope>NUCLEOTIDE SEQUENCE</scope>
    <source>
        <strain evidence="2">C.B.Clarke</strain>
        <tissue evidence="2">Leaf</tissue>
    </source>
</reference>
<gene>
    <name evidence="2" type="ORF">FCM35_KLT19800</name>
</gene>
<keyword evidence="3" id="KW-1185">Reference proteome</keyword>
<name>A0A833VU47_9POAL</name>
<feature type="compositionally biased region" description="Polar residues" evidence="1">
    <location>
        <begin position="99"/>
        <end position="112"/>
    </location>
</feature>
<feature type="compositionally biased region" description="Polar residues" evidence="1">
    <location>
        <begin position="64"/>
        <end position="78"/>
    </location>
</feature>
<accession>A0A833VU47</accession>
<protein>
    <submittedName>
        <fullName evidence="2">MLO-like protein 11</fullName>
    </submittedName>
</protein>
<organism evidence="2 3">
    <name type="scientific">Carex littledalei</name>
    <dbReference type="NCBI Taxonomy" id="544730"/>
    <lineage>
        <taxon>Eukaryota</taxon>
        <taxon>Viridiplantae</taxon>
        <taxon>Streptophyta</taxon>
        <taxon>Embryophyta</taxon>
        <taxon>Tracheophyta</taxon>
        <taxon>Spermatophyta</taxon>
        <taxon>Magnoliopsida</taxon>
        <taxon>Liliopsida</taxon>
        <taxon>Poales</taxon>
        <taxon>Cyperaceae</taxon>
        <taxon>Cyperoideae</taxon>
        <taxon>Cariceae</taxon>
        <taxon>Carex</taxon>
        <taxon>Carex subgen. Euthyceras</taxon>
    </lineage>
</organism>
<feature type="compositionally biased region" description="Basic residues" evidence="1">
    <location>
        <begin position="7"/>
        <end position="16"/>
    </location>
</feature>
<evidence type="ECO:0000313" key="3">
    <source>
        <dbReference type="Proteomes" id="UP000623129"/>
    </source>
</evidence>
<comment type="caution">
    <text evidence="2">The sequence shown here is derived from an EMBL/GenBank/DDBJ whole genome shotgun (WGS) entry which is preliminary data.</text>
</comment>
<proteinExistence type="predicted"/>
<dbReference type="AlphaFoldDB" id="A0A833VU47"/>
<evidence type="ECO:0000256" key="1">
    <source>
        <dbReference type="SAM" id="MobiDB-lite"/>
    </source>
</evidence>
<feature type="region of interest" description="Disordered" evidence="1">
    <location>
        <begin position="1"/>
        <end position="28"/>
    </location>
</feature>
<dbReference type="Proteomes" id="UP000623129">
    <property type="component" value="Unassembled WGS sequence"/>
</dbReference>
<sequence length="119" mass="13238">MHGWGKAARKRRKHRRGLDESTIRTETSTVCSLDEGDQELFDEGTNNRPRFVEIELQESKPKNRFSTASSARTVNSTNGSGVPLLQSSSSLPTSPSVSNHEANGISRSNSMPSWERNDY</sequence>
<feature type="region of interest" description="Disordered" evidence="1">
    <location>
        <begin position="54"/>
        <end position="119"/>
    </location>
</feature>